<name>A0ABP4JNQ5_9MICO</name>
<organism evidence="2 3">
    <name type="scientific">Agrococcus citreus</name>
    <dbReference type="NCBI Taxonomy" id="84643"/>
    <lineage>
        <taxon>Bacteria</taxon>
        <taxon>Bacillati</taxon>
        <taxon>Actinomycetota</taxon>
        <taxon>Actinomycetes</taxon>
        <taxon>Micrococcales</taxon>
        <taxon>Microbacteriaceae</taxon>
        <taxon>Agrococcus</taxon>
    </lineage>
</organism>
<reference evidence="3" key="1">
    <citation type="journal article" date="2019" name="Int. J. Syst. Evol. Microbiol.">
        <title>The Global Catalogue of Microorganisms (GCM) 10K type strain sequencing project: providing services to taxonomists for standard genome sequencing and annotation.</title>
        <authorList>
            <consortium name="The Broad Institute Genomics Platform"/>
            <consortium name="The Broad Institute Genome Sequencing Center for Infectious Disease"/>
            <person name="Wu L."/>
            <person name="Ma J."/>
        </authorList>
    </citation>
    <scope>NUCLEOTIDE SEQUENCE [LARGE SCALE GENOMIC DNA]</scope>
    <source>
        <strain evidence="3">JCM 12398</strain>
    </source>
</reference>
<dbReference type="InterPro" id="IPR037523">
    <property type="entry name" value="VOC_core"/>
</dbReference>
<accession>A0ABP4JNQ5</accession>
<proteinExistence type="predicted"/>
<dbReference type="SUPFAM" id="SSF54593">
    <property type="entry name" value="Glyoxalase/Bleomycin resistance protein/Dihydroxybiphenyl dioxygenase"/>
    <property type="match status" value="1"/>
</dbReference>
<evidence type="ECO:0000313" key="3">
    <source>
        <dbReference type="Proteomes" id="UP001501266"/>
    </source>
</evidence>
<evidence type="ECO:0000259" key="1">
    <source>
        <dbReference type="PROSITE" id="PS51819"/>
    </source>
</evidence>
<dbReference type="Pfam" id="PF18029">
    <property type="entry name" value="Glyoxalase_6"/>
    <property type="match status" value="1"/>
</dbReference>
<dbReference type="InterPro" id="IPR041581">
    <property type="entry name" value="Glyoxalase_6"/>
</dbReference>
<dbReference type="PANTHER" id="PTHR33993:SF10">
    <property type="entry name" value="CONSERVED PROTEIN"/>
    <property type="match status" value="1"/>
</dbReference>
<comment type="caution">
    <text evidence="2">The sequence shown here is derived from an EMBL/GenBank/DDBJ whole genome shotgun (WGS) entry which is preliminary data.</text>
</comment>
<dbReference type="PANTHER" id="PTHR33993">
    <property type="entry name" value="GLYOXALASE-RELATED"/>
    <property type="match status" value="1"/>
</dbReference>
<dbReference type="Proteomes" id="UP001501266">
    <property type="component" value="Unassembled WGS sequence"/>
</dbReference>
<evidence type="ECO:0000313" key="2">
    <source>
        <dbReference type="EMBL" id="GAA1425892.1"/>
    </source>
</evidence>
<dbReference type="InterPro" id="IPR052164">
    <property type="entry name" value="Anthracycline_SecMetBiosynth"/>
</dbReference>
<protein>
    <submittedName>
        <fullName evidence="2">VOC family protein</fullName>
    </submittedName>
</protein>
<feature type="domain" description="VOC" evidence="1">
    <location>
        <begin position="9"/>
        <end position="120"/>
    </location>
</feature>
<dbReference type="InterPro" id="IPR029068">
    <property type="entry name" value="Glyas_Bleomycin-R_OHBP_Dase"/>
</dbReference>
<keyword evidence="3" id="KW-1185">Reference proteome</keyword>
<dbReference type="Gene3D" id="3.10.180.10">
    <property type="entry name" value="2,3-Dihydroxybiphenyl 1,2-Dioxygenase, domain 1"/>
    <property type="match status" value="2"/>
</dbReference>
<dbReference type="RefSeq" id="WP_343921008.1">
    <property type="nucleotide sequence ID" value="NZ_BAAAKK010000005.1"/>
</dbReference>
<sequence length="253" mass="26612">MSKHYPIGTTVWQELRVASDSGLAAFYRAVLDWELELEGDRGRFRAADGEVVAGLQLVEDLAPDAAGWIAFLGAGDLAADVQRAVEAGATVMEEGVRLAVPGDAVLLHDPFGAVFGIAELPAGSGTVPSGALGHLSMVDPTNHDLAAQIEFQLALFPGAAVEALDHGIHFVRDAAGNVLRGAYEVAPEARAFLPPHWLPWFNVVDQGAAVEAAAVSGGRINTRDNELSFGIWGVVVDPAGGEFKALQLSRDEL</sequence>
<gene>
    <name evidence="2" type="ORF">GCM10009640_25670</name>
</gene>
<dbReference type="PROSITE" id="PS51819">
    <property type="entry name" value="VOC"/>
    <property type="match status" value="1"/>
</dbReference>
<dbReference type="EMBL" id="BAAAKK010000005">
    <property type="protein sequence ID" value="GAA1425892.1"/>
    <property type="molecule type" value="Genomic_DNA"/>
</dbReference>